<dbReference type="InterPro" id="IPR008189">
    <property type="entry name" value="rRNA_ssu_MeTfrase_I"/>
</dbReference>
<comment type="subcellular location">
    <subcellularLocation>
        <location evidence="6">Cytoplasm</location>
    </subcellularLocation>
</comment>
<dbReference type="AlphaFoldDB" id="A0A1G7GNB0"/>
<proteinExistence type="inferred from homology"/>
<comment type="catalytic activity">
    <reaction evidence="6">
        <text>cytidine(1402) in 16S rRNA + S-adenosyl-L-methionine = 2'-O-methylcytidine(1402) in 16S rRNA + S-adenosyl-L-homocysteine + H(+)</text>
        <dbReference type="Rhea" id="RHEA:42924"/>
        <dbReference type="Rhea" id="RHEA-COMP:10285"/>
        <dbReference type="Rhea" id="RHEA-COMP:10286"/>
        <dbReference type="ChEBI" id="CHEBI:15378"/>
        <dbReference type="ChEBI" id="CHEBI:57856"/>
        <dbReference type="ChEBI" id="CHEBI:59789"/>
        <dbReference type="ChEBI" id="CHEBI:74495"/>
        <dbReference type="ChEBI" id="CHEBI:82748"/>
        <dbReference type="EC" id="2.1.1.198"/>
    </reaction>
</comment>
<dbReference type="HAMAP" id="MF_01877">
    <property type="entry name" value="16SrRNA_methyltr_I"/>
    <property type="match status" value="1"/>
</dbReference>
<evidence type="ECO:0000256" key="1">
    <source>
        <dbReference type="ARBA" id="ARBA00022490"/>
    </source>
</evidence>
<dbReference type="PIRSF" id="PIRSF005917">
    <property type="entry name" value="MTase_YraL"/>
    <property type="match status" value="1"/>
</dbReference>
<evidence type="ECO:0000259" key="7">
    <source>
        <dbReference type="Pfam" id="PF00590"/>
    </source>
</evidence>
<reference evidence="9 10" key="1">
    <citation type="submission" date="2016-10" db="EMBL/GenBank/DDBJ databases">
        <authorList>
            <person name="de Groot N.N."/>
        </authorList>
    </citation>
    <scope>NUCLEOTIDE SEQUENCE [LARGE SCALE GENOMIC DNA]</scope>
    <source>
        <strain evidence="9 10">DSM 22220</strain>
    </source>
</reference>
<comment type="function">
    <text evidence="6">Catalyzes the 2'-O-methylation of the ribose of cytidine 1402 (C1402) in 16S rRNA.</text>
</comment>
<dbReference type="InterPro" id="IPR053910">
    <property type="entry name" value="RsmI_HTH"/>
</dbReference>
<evidence type="ECO:0000256" key="5">
    <source>
        <dbReference type="ARBA" id="ARBA00022691"/>
    </source>
</evidence>
<keyword evidence="5 6" id="KW-0949">S-adenosyl-L-methionine</keyword>
<evidence type="ECO:0000259" key="8">
    <source>
        <dbReference type="Pfam" id="PF23016"/>
    </source>
</evidence>
<dbReference type="OrthoDB" id="9809084at2"/>
<keyword evidence="2 6" id="KW-0698">rRNA processing</keyword>
<dbReference type="PANTHER" id="PTHR46111:SF1">
    <property type="entry name" value="RIBOSOMAL RNA SMALL SUBUNIT METHYLTRANSFERASE I"/>
    <property type="match status" value="1"/>
</dbReference>
<dbReference type="NCBIfam" id="TIGR00096">
    <property type="entry name" value="16S rRNA (cytidine(1402)-2'-O)-methyltransferase"/>
    <property type="match status" value="1"/>
</dbReference>
<evidence type="ECO:0000313" key="10">
    <source>
        <dbReference type="Proteomes" id="UP000199344"/>
    </source>
</evidence>
<evidence type="ECO:0000256" key="2">
    <source>
        <dbReference type="ARBA" id="ARBA00022552"/>
    </source>
</evidence>
<dbReference type="InterPro" id="IPR014777">
    <property type="entry name" value="4pyrrole_Mease_sub1"/>
</dbReference>
<dbReference type="Pfam" id="PF00590">
    <property type="entry name" value="TP_methylase"/>
    <property type="match status" value="1"/>
</dbReference>
<accession>A0A1G7GNB0</accession>
<dbReference type="InterPro" id="IPR014776">
    <property type="entry name" value="4pyrrole_Mease_sub2"/>
</dbReference>
<evidence type="ECO:0000313" key="9">
    <source>
        <dbReference type="EMBL" id="SDE89602.1"/>
    </source>
</evidence>
<dbReference type="Pfam" id="PF23016">
    <property type="entry name" value="RsmI_C"/>
    <property type="match status" value="1"/>
</dbReference>
<evidence type="ECO:0000256" key="4">
    <source>
        <dbReference type="ARBA" id="ARBA00022679"/>
    </source>
</evidence>
<evidence type="ECO:0000256" key="3">
    <source>
        <dbReference type="ARBA" id="ARBA00022603"/>
    </source>
</evidence>
<comment type="similarity">
    <text evidence="6">Belongs to the methyltransferase superfamily. RsmI family.</text>
</comment>
<dbReference type="SUPFAM" id="SSF53790">
    <property type="entry name" value="Tetrapyrrole methylase"/>
    <property type="match status" value="1"/>
</dbReference>
<dbReference type="EMBL" id="FNAH01000014">
    <property type="protein sequence ID" value="SDE89602.1"/>
    <property type="molecule type" value="Genomic_DNA"/>
</dbReference>
<gene>
    <name evidence="6" type="primary">rsmI</name>
    <name evidence="9" type="ORF">SAMN05421538_11419</name>
</gene>
<dbReference type="Gene3D" id="3.40.1010.10">
    <property type="entry name" value="Cobalt-precorrin-4 Transmethylase, Domain 1"/>
    <property type="match status" value="1"/>
</dbReference>
<dbReference type="STRING" id="591205.SAMN05421538_11419"/>
<dbReference type="InterPro" id="IPR000878">
    <property type="entry name" value="4pyrrol_Mease"/>
</dbReference>
<dbReference type="Proteomes" id="UP000199344">
    <property type="component" value="Unassembled WGS sequence"/>
</dbReference>
<protein>
    <recommendedName>
        <fullName evidence="6">Ribosomal RNA small subunit methyltransferase I</fullName>
        <ecNumber evidence="6">2.1.1.198</ecNumber>
    </recommendedName>
    <alternativeName>
        <fullName evidence="6">16S rRNA 2'-O-ribose C1402 methyltransferase</fullName>
    </alternativeName>
    <alternativeName>
        <fullName evidence="6">rRNA (cytidine-2'-O-)-methyltransferase RsmI</fullName>
    </alternativeName>
</protein>
<dbReference type="Gene3D" id="3.30.950.10">
    <property type="entry name" value="Methyltransferase, Cobalt-precorrin-4 Transmethylase, Domain 2"/>
    <property type="match status" value="1"/>
</dbReference>
<feature type="domain" description="RsmI HTH" evidence="8">
    <location>
        <begin position="251"/>
        <end position="294"/>
    </location>
</feature>
<keyword evidence="3 6" id="KW-0489">Methyltransferase</keyword>
<dbReference type="FunFam" id="3.30.950.10:FF:000002">
    <property type="entry name" value="Ribosomal RNA small subunit methyltransferase I"/>
    <property type="match status" value="1"/>
</dbReference>
<dbReference type="RefSeq" id="WP_090525483.1">
    <property type="nucleotide sequence ID" value="NZ_FNAH01000014.1"/>
</dbReference>
<dbReference type="GO" id="GO:0005737">
    <property type="term" value="C:cytoplasm"/>
    <property type="evidence" value="ECO:0007669"/>
    <property type="project" value="UniProtKB-SubCell"/>
</dbReference>
<dbReference type="PANTHER" id="PTHR46111">
    <property type="entry name" value="RIBOSOMAL RNA SMALL SUBUNIT METHYLTRANSFERASE I"/>
    <property type="match status" value="1"/>
</dbReference>
<keyword evidence="10" id="KW-1185">Reference proteome</keyword>
<evidence type="ECO:0000256" key="6">
    <source>
        <dbReference type="HAMAP-Rule" id="MF_01877"/>
    </source>
</evidence>
<keyword evidence="1 6" id="KW-0963">Cytoplasm</keyword>
<dbReference type="GO" id="GO:0070677">
    <property type="term" value="F:rRNA (cytosine-2'-O-)-methyltransferase activity"/>
    <property type="evidence" value="ECO:0007669"/>
    <property type="project" value="UniProtKB-UniRule"/>
</dbReference>
<name>A0A1G7GNB0_9RHOB</name>
<dbReference type="EC" id="2.1.1.198" evidence="6"/>
<feature type="domain" description="Tetrapyrrole methylase" evidence="7">
    <location>
        <begin position="24"/>
        <end position="225"/>
    </location>
</feature>
<sequence length="303" mass="32704">MTEQTDEPQPRPARIESDPLGPGLYLVATPIGAARDITLRALDVLNAADHLAAEDTRTLRHLMDIHGIPLRGRRILACHDHNENRQSAAVAAAVAEGRSVAYCSDAGTPLVADPGYRLARAVIAEGGKVIAVPGASAVLAALSVSGLPSDRFIFAGFAPQPAGARRKWLSHLSAQDATAILFESPRRIKQTLGILCEIAPDRHMVMCRELTKKFEETLRGTAAEILAQLPEAGPKGEIVLMLDRPDMTAPADPAEFDSELRRLLENLSLRDAAAEIAQRYGIARRKAYQMALAITNTSSDRKE</sequence>
<dbReference type="CDD" id="cd11648">
    <property type="entry name" value="RsmI"/>
    <property type="match status" value="1"/>
</dbReference>
<organism evidence="9 10">
    <name type="scientific">Paracoccus isoporae</name>
    <dbReference type="NCBI Taxonomy" id="591205"/>
    <lineage>
        <taxon>Bacteria</taxon>
        <taxon>Pseudomonadati</taxon>
        <taxon>Pseudomonadota</taxon>
        <taxon>Alphaproteobacteria</taxon>
        <taxon>Rhodobacterales</taxon>
        <taxon>Paracoccaceae</taxon>
        <taxon>Paracoccus</taxon>
    </lineage>
</organism>
<dbReference type="InterPro" id="IPR035996">
    <property type="entry name" value="4pyrrol_Methylase_sf"/>
</dbReference>
<keyword evidence="4 6" id="KW-0808">Transferase</keyword>